<proteinExistence type="predicted"/>
<reference evidence="1" key="1">
    <citation type="submission" date="2022-11" db="EMBL/GenBank/DDBJ databases">
        <title>Genomic repertoires linked with pathogenic potency of arthritogenic Prevotella copri isolated from the gut of rheumatoid arthritis patients.</title>
        <authorList>
            <person name="Nii T."/>
            <person name="Maeda Y."/>
            <person name="Motooka D."/>
            <person name="Naito M."/>
            <person name="Matsumoto Y."/>
            <person name="Ogawa T."/>
            <person name="Oguro-Igashira E."/>
            <person name="Kishikawa T."/>
            <person name="Yamashita M."/>
            <person name="Koizumi S."/>
            <person name="Kurakawa T."/>
            <person name="Okumura R."/>
            <person name="Kayama H."/>
            <person name="Murakami M."/>
            <person name="Sakaguchi T."/>
            <person name="Das B."/>
            <person name="Nakamura S."/>
            <person name="Okada Y."/>
            <person name="Kumanogoh A."/>
            <person name="Takeda K."/>
        </authorList>
    </citation>
    <scope>NUCLEOTIDE SEQUENCE</scope>
    <source>
        <strain evidence="1">H105_2-2</strain>
    </source>
</reference>
<dbReference type="EMBL" id="JAPDVD010000001">
    <property type="protein sequence ID" value="MCW4137329.1"/>
    <property type="molecule type" value="Genomic_DNA"/>
</dbReference>
<evidence type="ECO:0000313" key="2">
    <source>
        <dbReference type="Proteomes" id="UP001208620"/>
    </source>
</evidence>
<accession>A0AAW5UCY6</accession>
<dbReference type="Proteomes" id="UP001208620">
    <property type="component" value="Unassembled WGS sequence"/>
</dbReference>
<sequence length="54" mass="6021">MTVKQLREAMKGLKGDVYVEVVMPASKAGSTWHMPAESASKKDGRFQLRINNPM</sequence>
<dbReference type="AlphaFoldDB" id="A0AAW5UCY6"/>
<name>A0AAW5UCY6_9BACT</name>
<evidence type="ECO:0000313" key="1">
    <source>
        <dbReference type="EMBL" id="MCW4137329.1"/>
    </source>
</evidence>
<organism evidence="1 2">
    <name type="scientific">Segatella copri</name>
    <dbReference type="NCBI Taxonomy" id="165179"/>
    <lineage>
        <taxon>Bacteria</taxon>
        <taxon>Pseudomonadati</taxon>
        <taxon>Bacteroidota</taxon>
        <taxon>Bacteroidia</taxon>
        <taxon>Bacteroidales</taxon>
        <taxon>Prevotellaceae</taxon>
        <taxon>Segatella</taxon>
    </lineage>
</organism>
<comment type="caution">
    <text evidence="1">The sequence shown here is derived from an EMBL/GenBank/DDBJ whole genome shotgun (WGS) entry which is preliminary data.</text>
</comment>
<protein>
    <submittedName>
        <fullName evidence="1">Uncharacterized protein</fullName>
    </submittedName>
</protein>
<gene>
    <name evidence="1" type="ORF">ONT01_06000</name>
</gene>
<dbReference type="RefSeq" id="WP_264948687.1">
    <property type="nucleotide sequence ID" value="NZ_JAPDVB010000001.1"/>
</dbReference>